<dbReference type="AlphaFoldDB" id="A0A4Y7WI01"/>
<comment type="similarity">
    <text evidence="1 4">Belongs to the FGGY kinase family.</text>
</comment>
<protein>
    <submittedName>
        <fullName evidence="7">Carbohydrate kinase</fullName>
    </submittedName>
</protein>
<evidence type="ECO:0000259" key="6">
    <source>
        <dbReference type="Pfam" id="PF02782"/>
    </source>
</evidence>
<feature type="domain" description="Carbohydrate kinase FGGY N-terminal" evidence="5">
    <location>
        <begin position="5"/>
        <end position="251"/>
    </location>
</feature>
<dbReference type="Pfam" id="PF02782">
    <property type="entry name" value="FGGY_C"/>
    <property type="match status" value="1"/>
</dbReference>
<evidence type="ECO:0000256" key="4">
    <source>
        <dbReference type="RuleBase" id="RU003733"/>
    </source>
</evidence>
<dbReference type="Pfam" id="PF00370">
    <property type="entry name" value="FGGY_N"/>
    <property type="match status" value="1"/>
</dbReference>
<dbReference type="CDD" id="cd07802">
    <property type="entry name" value="ASKHA_NBD_FGGY_EcLyxK-like"/>
    <property type="match status" value="1"/>
</dbReference>
<dbReference type="SUPFAM" id="SSF53067">
    <property type="entry name" value="Actin-like ATPase domain"/>
    <property type="match status" value="2"/>
</dbReference>
<evidence type="ECO:0000259" key="5">
    <source>
        <dbReference type="Pfam" id="PF00370"/>
    </source>
</evidence>
<dbReference type="InterPro" id="IPR000577">
    <property type="entry name" value="Carb_kinase_FGGY"/>
</dbReference>
<dbReference type="GO" id="GO:0005975">
    <property type="term" value="P:carbohydrate metabolic process"/>
    <property type="evidence" value="ECO:0007669"/>
    <property type="project" value="InterPro"/>
</dbReference>
<dbReference type="PROSITE" id="PS00445">
    <property type="entry name" value="FGGY_KINASES_2"/>
    <property type="match status" value="1"/>
</dbReference>
<dbReference type="InterPro" id="IPR043129">
    <property type="entry name" value="ATPase_NBD"/>
</dbReference>
<dbReference type="PIRSF" id="PIRSF000538">
    <property type="entry name" value="GlpK"/>
    <property type="match status" value="1"/>
</dbReference>
<organism evidence="7 8">
    <name type="scientific">Shouchella lehensis</name>
    <dbReference type="NCBI Taxonomy" id="300825"/>
    <lineage>
        <taxon>Bacteria</taxon>
        <taxon>Bacillati</taxon>
        <taxon>Bacillota</taxon>
        <taxon>Bacilli</taxon>
        <taxon>Bacillales</taxon>
        <taxon>Bacillaceae</taxon>
        <taxon>Shouchella</taxon>
    </lineage>
</organism>
<dbReference type="InterPro" id="IPR018485">
    <property type="entry name" value="FGGY_C"/>
</dbReference>
<dbReference type="InterPro" id="IPR018483">
    <property type="entry name" value="Carb_kinase_FGGY_CS"/>
</dbReference>
<dbReference type="InterPro" id="IPR050406">
    <property type="entry name" value="FGGY_Carb_Kinase"/>
</dbReference>
<feature type="domain" description="Carbohydrate kinase FGGY C-terminal" evidence="6">
    <location>
        <begin position="262"/>
        <end position="453"/>
    </location>
</feature>
<comment type="caution">
    <text evidence="7">The sequence shown here is derived from an EMBL/GenBank/DDBJ whole genome shotgun (WGS) entry which is preliminary data.</text>
</comment>
<dbReference type="Gene3D" id="3.30.420.40">
    <property type="match status" value="2"/>
</dbReference>
<keyword evidence="2 4" id="KW-0808">Transferase</keyword>
<dbReference type="PANTHER" id="PTHR43095">
    <property type="entry name" value="SUGAR KINASE"/>
    <property type="match status" value="1"/>
</dbReference>
<evidence type="ECO:0000256" key="1">
    <source>
        <dbReference type="ARBA" id="ARBA00009156"/>
    </source>
</evidence>
<sequence>MMMKYVLGIDNGGTMTKATLFSLKGEEIVTAVSKTEMLTPRPYYTERDCEELWQANLAVIREILTRSAIAAVELVGISITGHGNGLYVMNKAGETTYNGIISTDQRAQKYVHQWRADPRYDEEILPKTMQSVWAGQPVALLAWLKENEKEVYTKTDFILMVKDYIRYKLTGDVFFEQTDASGTSLLNVRNRCYDKELLAFFGIEEVFDKLPPLRNATACCGSVTEEVATLTGLRAGTPVAGGMFDISASAIASGLVSEDHLCIVAGTWSINEYITKNPVVDKHLFMTSIYCIDGFWLTTEASPTSASNLEWYINQCMPLEKNEAKAKNQSIYHLCNELVSQTEPEESELLFLPFLFGSNAVSHASSCFIGLLSWHQRAHLLRAIYEGVVFSHMAHVERLLQFRVKPTVVRLAGGVTKSDVWVQLFADALQLPVEVINVQEHGTLGTAMCAAVMTGEYESIQQASEAMVQVKTTIQPNPLKAAIYEQKFKRYQETVHKMADVWALGVKQ</sequence>
<dbReference type="Proteomes" id="UP000298210">
    <property type="component" value="Unassembled WGS sequence"/>
</dbReference>
<evidence type="ECO:0000256" key="3">
    <source>
        <dbReference type="ARBA" id="ARBA00022777"/>
    </source>
</evidence>
<reference evidence="7 8" key="1">
    <citation type="submission" date="2019-03" db="EMBL/GenBank/DDBJ databases">
        <authorList>
            <person name="Liu G."/>
        </authorList>
    </citation>
    <scope>NUCLEOTIDE SEQUENCE [LARGE SCALE GENOMIC DNA]</scope>
    <source>
        <strain evidence="7 8">DSM 19099</strain>
    </source>
</reference>
<name>A0A4Y7WI01_9BACI</name>
<proteinExistence type="inferred from homology"/>
<evidence type="ECO:0000313" key="7">
    <source>
        <dbReference type="EMBL" id="TES47745.1"/>
    </source>
</evidence>
<dbReference type="EMBL" id="SNUX01000003">
    <property type="protein sequence ID" value="TES47745.1"/>
    <property type="molecule type" value="Genomic_DNA"/>
</dbReference>
<accession>A0A4Y7WI01</accession>
<dbReference type="GO" id="GO:0016773">
    <property type="term" value="F:phosphotransferase activity, alcohol group as acceptor"/>
    <property type="evidence" value="ECO:0007669"/>
    <property type="project" value="InterPro"/>
</dbReference>
<keyword evidence="3 4" id="KW-0418">Kinase</keyword>
<gene>
    <name evidence="7" type="ORF">E2L03_11310</name>
</gene>
<dbReference type="GO" id="GO:0016301">
    <property type="term" value="F:kinase activity"/>
    <property type="evidence" value="ECO:0007669"/>
    <property type="project" value="UniProtKB-KW"/>
</dbReference>
<dbReference type="InterPro" id="IPR018484">
    <property type="entry name" value="FGGY_N"/>
</dbReference>
<evidence type="ECO:0000256" key="2">
    <source>
        <dbReference type="ARBA" id="ARBA00022679"/>
    </source>
</evidence>
<dbReference type="PANTHER" id="PTHR43095:SF3">
    <property type="entry name" value="L-XYLULOSE_3-KETO-L-GULONATE KINASE"/>
    <property type="match status" value="1"/>
</dbReference>
<evidence type="ECO:0000313" key="8">
    <source>
        <dbReference type="Proteomes" id="UP000298210"/>
    </source>
</evidence>